<keyword evidence="1" id="KW-0812">Transmembrane</keyword>
<dbReference type="Proteomes" id="UP000887569">
    <property type="component" value="Unplaced"/>
</dbReference>
<proteinExistence type="predicted"/>
<evidence type="ECO:0000256" key="1">
    <source>
        <dbReference type="SAM" id="Phobius"/>
    </source>
</evidence>
<dbReference type="WBParaSite" id="PgB01_g085_t01">
    <property type="protein sequence ID" value="PgB01_g085_t01"/>
    <property type="gene ID" value="PgB01_g085"/>
</dbReference>
<sequence length="195" mass="22384">MDSKSKPIFSIHLSLEQEDDDTTALEEPKCLCGYVRITNALIAIAILPLILDLVALYAAWDTIFVYFLTFSSIGTFTVLCVVISGLQEEKRKKIGYTKIWVAFKVIATITLILAVAIGLFEGDFDFLEKLHLDTYTILLIVCIVMLMIAAIAQWYLTDKTIRYLMIRDDIYTIPSGKFKWRPEILRPHDIKHERF</sequence>
<feature type="transmembrane region" description="Helical" evidence="1">
    <location>
        <begin position="135"/>
        <end position="156"/>
    </location>
</feature>
<keyword evidence="1" id="KW-1133">Transmembrane helix</keyword>
<name>A0A914ZIV7_PARUN</name>
<keyword evidence="2" id="KW-1185">Reference proteome</keyword>
<feature type="transmembrane region" description="Helical" evidence="1">
    <location>
        <begin position="99"/>
        <end position="120"/>
    </location>
</feature>
<evidence type="ECO:0000313" key="2">
    <source>
        <dbReference type="Proteomes" id="UP000887569"/>
    </source>
</evidence>
<organism evidence="2 3">
    <name type="scientific">Parascaris univalens</name>
    <name type="common">Nematode worm</name>
    <dbReference type="NCBI Taxonomy" id="6257"/>
    <lineage>
        <taxon>Eukaryota</taxon>
        <taxon>Metazoa</taxon>
        <taxon>Ecdysozoa</taxon>
        <taxon>Nematoda</taxon>
        <taxon>Chromadorea</taxon>
        <taxon>Rhabditida</taxon>
        <taxon>Spirurina</taxon>
        <taxon>Ascaridomorpha</taxon>
        <taxon>Ascaridoidea</taxon>
        <taxon>Ascarididae</taxon>
        <taxon>Parascaris</taxon>
    </lineage>
</organism>
<keyword evidence="1" id="KW-0472">Membrane</keyword>
<protein>
    <submittedName>
        <fullName evidence="3">Uncharacterized protein</fullName>
    </submittedName>
</protein>
<feature type="transmembrane region" description="Helical" evidence="1">
    <location>
        <begin position="63"/>
        <end position="87"/>
    </location>
</feature>
<accession>A0A914ZIV7</accession>
<dbReference type="AlphaFoldDB" id="A0A914ZIV7"/>
<reference evidence="3" key="1">
    <citation type="submission" date="2022-11" db="UniProtKB">
        <authorList>
            <consortium name="WormBaseParasite"/>
        </authorList>
    </citation>
    <scope>IDENTIFICATION</scope>
</reference>
<evidence type="ECO:0000313" key="3">
    <source>
        <dbReference type="WBParaSite" id="PgB01_g085_t01"/>
    </source>
</evidence>
<feature type="transmembrane region" description="Helical" evidence="1">
    <location>
        <begin position="37"/>
        <end position="57"/>
    </location>
</feature>